<dbReference type="Pfam" id="PF05672">
    <property type="entry name" value="MAP7"/>
    <property type="match status" value="1"/>
</dbReference>
<evidence type="ECO:0000256" key="1">
    <source>
        <dbReference type="ARBA" id="ARBA00004245"/>
    </source>
</evidence>
<organism evidence="8 9">
    <name type="scientific">Tigriopus californicus</name>
    <name type="common">Marine copepod</name>
    <dbReference type="NCBI Taxonomy" id="6832"/>
    <lineage>
        <taxon>Eukaryota</taxon>
        <taxon>Metazoa</taxon>
        <taxon>Ecdysozoa</taxon>
        <taxon>Arthropoda</taxon>
        <taxon>Crustacea</taxon>
        <taxon>Multicrustacea</taxon>
        <taxon>Hexanauplia</taxon>
        <taxon>Copepoda</taxon>
        <taxon>Harpacticoida</taxon>
        <taxon>Harpacticidae</taxon>
        <taxon>Tigriopus</taxon>
    </lineage>
</organism>
<keyword evidence="3" id="KW-0963">Cytoplasm</keyword>
<feature type="compositionally biased region" description="Basic and acidic residues" evidence="7">
    <location>
        <begin position="1013"/>
        <end position="1027"/>
    </location>
</feature>
<dbReference type="InterPro" id="IPR008604">
    <property type="entry name" value="MAP7_fam"/>
</dbReference>
<feature type="region of interest" description="Disordered" evidence="7">
    <location>
        <begin position="248"/>
        <end position="346"/>
    </location>
</feature>
<feature type="region of interest" description="Disordered" evidence="7">
    <location>
        <begin position="598"/>
        <end position="909"/>
    </location>
</feature>
<evidence type="ECO:0000256" key="5">
    <source>
        <dbReference type="ARBA" id="ARBA00023212"/>
    </source>
</evidence>
<feature type="compositionally biased region" description="Polar residues" evidence="7">
    <location>
        <begin position="796"/>
        <end position="810"/>
    </location>
</feature>
<dbReference type="STRING" id="6832.A0A553PFX7"/>
<feature type="compositionally biased region" description="Basic and acidic residues" evidence="7">
    <location>
        <begin position="1155"/>
        <end position="1172"/>
    </location>
</feature>
<feature type="compositionally biased region" description="Polar residues" evidence="7">
    <location>
        <begin position="682"/>
        <end position="713"/>
    </location>
</feature>
<feature type="compositionally biased region" description="Low complexity" evidence="7">
    <location>
        <begin position="67"/>
        <end position="95"/>
    </location>
</feature>
<name>A0A553PFX7_TIGCA</name>
<dbReference type="InterPro" id="IPR051483">
    <property type="entry name" value="MAP7_domain-containing"/>
</dbReference>
<dbReference type="GO" id="GO:0000226">
    <property type="term" value="P:microtubule cytoskeleton organization"/>
    <property type="evidence" value="ECO:0007669"/>
    <property type="project" value="InterPro"/>
</dbReference>
<evidence type="ECO:0000256" key="4">
    <source>
        <dbReference type="ARBA" id="ARBA00023054"/>
    </source>
</evidence>
<keyword evidence="4 6" id="KW-0175">Coiled coil</keyword>
<feature type="compositionally biased region" description="Basic and acidic residues" evidence="7">
    <location>
        <begin position="925"/>
        <end position="996"/>
    </location>
</feature>
<feature type="compositionally biased region" description="Low complexity" evidence="7">
    <location>
        <begin position="1143"/>
        <end position="1154"/>
    </location>
</feature>
<feature type="compositionally biased region" description="Basic and acidic residues" evidence="7">
    <location>
        <begin position="144"/>
        <end position="171"/>
    </location>
</feature>
<feature type="compositionally biased region" description="Basic and acidic residues" evidence="7">
    <location>
        <begin position="319"/>
        <end position="337"/>
    </location>
</feature>
<evidence type="ECO:0000256" key="7">
    <source>
        <dbReference type="SAM" id="MobiDB-lite"/>
    </source>
</evidence>
<feature type="compositionally biased region" description="Polar residues" evidence="7">
    <location>
        <begin position="1066"/>
        <end position="1077"/>
    </location>
</feature>
<feature type="region of interest" description="Disordered" evidence="7">
    <location>
        <begin position="419"/>
        <end position="452"/>
    </location>
</feature>
<feature type="region of interest" description="Disordered" evidence="7">
    <location>
        <begin position="486"/>
        <end position="583"/>
    </location>
</feature>
<reference evidence="8 9" key="1">
    <citation type="journal article" date="2018" name="Nat. Ecol. Evol.">
        <title>Genomic signatures of mitonuclear coevolution across populations of Tigriopus californicus.</title>
        <authorList>
            <person name="Barreto F.S."/>
            <person name="Watson E.T."/>
            <person name="Lima T.G."/>
            <person name="Willett C.S."/>
            <person name="Edmands S."/>
            <person name="Li W."/>
            <person name="Burton R.S."/>
        </authorList>
    </citation>
    <scope>NUCLEOTIDE SEQUENCE [LARGE SCALE GENOMIC DNA]</scope>
    <source>
        <strain evidence="8 9">San Diego</strain>
    </source>
</reference>
<evidence type="ECO:0000256" key="2">
    <source>
        <dbReference type="ARBA" id="ARBA00007525"/>
    </source>
</evidence>
<sequence>MLVNTNYVGEAGLIGQTSSNSSSGHLLVDDSPTLTSNKSVPVHEDDIHSQSPTSSPPPPHQLHHHQQQQYHPQQQQQQQVSSQKNEESPPSNSHPQPQPHHLDEDVDLDHSGQSRDDVNTPSSKRPLSRKSSTHRSRDQLSLSTKEREDRVRKIKEHQEEERRKKLEELKQHAQASQKFREQQEFERRRHFELLRSKENEKLSAVVERRKAIESADRERKEALLKKAIEREEKIMEKRREQQARMTFAFGSSTPRSLHPNLGSSSDIWGSSRRLASSSNGQGNIMSQSMYSPGPTANRKSAERELMDESMKKRTSSVHGLDKSGDGRPRLSTWKDRSSAVNRSSPSRFLPNLKSIMASPASGAASAKNTSNTNLKGVGTTAGLLYRKDRFTKVQSQPGSPMAEQSPLYWFIRDIDIGDSHSERSSNRRAPSADGRGPRPPGPSPCSRSRHDSHFMRGSASLVGGEDSGLGLPSSSMSQSFCLSGTGGTFTAHRRRTDLMPTITPGMMARESGSSRSSTPAGTKRSTPGRAVSMSRLDQLSRPRLHANHSPSHTRHMAKGTSKTSLPNQHQHHHHQQQQQPGSSHYVDVVFRQGMSASVSMGHLNRPPSNSANHINHRSPVKRRSSQLAKRPPRPRPEGISRESSSVHQSRPPSAMSSDSNTNTNGGVRMRRSHVRRARPISIATTGMSTSMIETRRSTPSRTNQKSLTSSTRMTRSKSIDKDDDNNSTKSTNSLSKSPSSNAVGGTPRRTPAQVKADSNAKKGKTPVKAPSTPMKSPVGKKDFVSSSTSIEERPPKSTTPDLTPKFQTEEVTPDVISGGAIGEGQKSPVKDKSPPPSTADGGQENTADSGPGTPSKKIISSEEEAKAKLAEKRRQMKEKMEREAELERQRLAEEERLEEERRLKEEEEERLAMIEADRLAALARQAEEERLQKAMEEAQKREEEERQRKEEEEKAKKEKEEAERKAREEAEMKQKEMEEKHRKEEAERLERKKRIEQIMARTRGSKGTPTSTPKKEAAAAPDTKSDDLNGTIVNPAESDNENAYQSTSDPRDQTQHHSANADDMSGEQSSSTASATPQPDLLGDLFSNNNKEQSNTLASPTAPSSVFAENEKNQAQDASPNKQLLLDSPEEKGTIDTQIKEVSASNSNGQSHGNGNHEFDQILDLNEAKESSASEVTTAPIIAFENETTNGGQESGAASPLNKLDANTAGMAFIA</sequence>
<comment type="caution">
    <text evidence="8">The sequence shown here is derived from an EMBL/GenBank/DDBJ whole genome shotgun (WGS) entry which is preliminary data.</text>
</comment>
<feature type="compositionally biased region" description="Basic and acidic residues" evidence="7">
    <location>
        <begin position="859"/>
        <end position="909"/>
    </location>
</feature>
<gene>
    <name evidence="8" type="ORF">TCAL_09222</name>
</gene>
<dbReference type="Proteomes" id="UP000318571">
    <property type="component" value="Chromosome 5"/>
</dbReference>
<dbReference type="PANTHER" id="PTHR15073:SF1">
    <property type="entry name" value="RETICULOCYTE-BINDING PROTEIN HOMOLOG 2A"/>
    <property type="match status" value="1"/>
</dbReference>
<keyword evidence="5" id="KW-0206">Cytoskeleton</keyword>
<dbReference type="CDD" id="cd22249">
    <property type="entry name" value="UDM1_RNF168_RNF169-like"/>
    <property type="match status" value="1"/>
</dbReference>
<feature type="compositionally biased region" description="Basic and acidic residues" evidence="7">
    <location>
        <begin position="100"/>
        <end position="118"/>
    </location>
</feature>
<feature type="region of interest" description="Disordered" evidence="7">
    <location>
        <begin position="13"/>
        <end position="184"/>
    </location>
</feature>
<evidence type="ECO:0000256" key="3">
    <source>
        <dbReference type="ARBA" id="ARBA00022490"/>
    </source>
</evidence>
<comment type="subcellular location">
    <subcellularLocation>
        <location evidence="1">Cytoplasm</location>
        <location evidence="1">Cytoskeleton</location>
    </subcellularLocation>
</comment>
<accession>A0A553PFX7</accession>
<comment type="similarity">
    <text evidence="2">Belongs to the MAP7 family.</text>
</comment>
<feature type="compositionally biased region" description="Basic residues" evidence="7">
    <location>
        <begin position="668"/>
        <end position="678"/>
    </location>
</feature>
<evidence type="ECO:0000313" key="9">
    <source>
        <dbReference type="Proteomes" id="UP000318571"/>
    </source>
</evidence>
<feature type="compositionally biased region" description="Basic and acidic residues" evidence="7">
    <location>
        <begin position="299"/>
        <end position="311"/>
    </location>
</feature>
<proteinExistence type="inferred from homology"/>
<evidence type="ECO:0000256" key="6">
    <source>
        <dbReference type="SAM" id="Coils"/>
    </source>
</evidence>
<feature type="coiled-coil region" evidence="6">
    <location>
        <begin position="212"/>
        <end position="244"/>
    </location>
</feature>
<feature type="compositionally biased region" description="Basic residues" evidence="7">
    <location>
        <begin position="542"/>
        <end position="557"/>
    </location>
</feature>
<dbReference type="OMA" id="DTSPMVF"/>
<feature type="compositionally biased region" description="Basic residues" evidence="7">
    <location>
        <begin position="614"/>
        <end position="624"/>
    </location>
</feature>
<feature type="compositionally biased region" description="Polar residues" evidence="7">
    <location>
        <begin position="15"/>
        <end position="24"/>
    </location>
</feature>
<feature type="compositionally biased region" description="Polar residues" evidence="7">
    <location>
        <begin position="511"/>
        <end position="525"/>
    </location>
</feature>
<feature type="compositionally biased region" description="Polar residues" evidence="7">
    <location>
        <begin position="641"/>
        <end position="665"/>
    </location>
</feature>
<feature type="region of interest" description="Disordered" evidence="7">
    <location>
        <begin position="925"/>
        <end position="1174"/>
    </location>
</feature>
<feature type="compositionally biased region" description="Low complexity" evidence="7">
    <location>
        <begin position="727"/>
        <end position="741"/>
    </location>
</feature>
<dbReference type="PANTHER" id="PTHR15073">
    <property type="entry name" value="MICROTUBULE-ASSOCIATED PROTEIN"/>
    <property type="match status" value="1"/>
</dbReference>
<evidence type="ECO:0000313" key="8">
    <source>
        <dbReference type="EMBL" id="TRY76582.1"/>
    </source>
</evidence>
<dbReference type="EMBL" id="VCGU01000004">
    <property type="protein sequence ID" value="TRY76582.1"/>
    <property type="molecule type" value="Genomic_DNA"/>
</dbReference>
<evidence type="ECO:0008006" key="10">
    <source>
        <dbReference type="Google" id="ProtNLM"/>
    </source>
</evidence>
<dbReference type="AlphaFoldDB" id="A0A553PFX7"/>
<feature type="compositionally biased region" description="Basic and acidic residues" evidence="7">
    <location>
        <begin position="717"/>
        <end position="726"/>
    </location>
</feature>
<keyword evidence="9" id="KW-1185">Reference proteome</keyword>
<feature type="compositionally biased region" description="Polar residues" evidence="7">
    <location>
        <begin position="1086"/>
        <end position="1104"/>
    </location>
</feature>
<feature type="compositionally biased region" description="Polar residues" evidence="7">
    <location>
        <begin position="249"/>
        <end position="290"/>
    </location>
</feature>
<protein>
    <recommendedName>
        <fullName evidence="10">MAP7 domain-containing protein</fullName>
    </recommendedName>
</protein>
<dbReference type="GO" id="GO:0015630">
    <property type="term" value="C:microtubule cytoskeleton"/>
    <property type="evidence" value="ECO:0007669"/>
    <property type="project" value="InterPro"/>
</dbReference>